<proteinExistence type="predicted"/>
<name>A0A8J8NVM6_HALGN</name>
<keyword evidence="1" id="KW-0472">Membrane</keyword>
<dbReference type="OrthoDB" id="327567at2759"/>
<dbReference type="Gene3D" id="2.60.120.260">
    <property type="entry name" value="Galactose-binding domain-like"/>
    <property type="match status" value="1"/>
</dbReference>
<keyword evidence="1" id="KW-0812">Transmembrane</keyword>
<dbReference type="Pfam" id="PF00754">
    <property type="entry name" value="F5_F8_type_C"/>
    <property type="match status" value="1"/>
</dbReference>
<dbReference type="AlphaFoldDB" id="A0A8J8NVM6"/>
<reference evidence="3" key="1">
    <citation type="submission" date="2019-06" db="EMBL/GenBank/DDBJ databases">
        <authorList>
            <person name="Zheng W."/>
        </authorList>
    </citation>
    <scope>NUCLEOTIDE SEQUENCE</scope>
    <source>
        <strain evidence="3">QDHG01</strain>
    </source>
</reference>
<feature type="transmembrane region" description="Helical" evidence="1">
    <location>
        <begin position="118"/>
        <end position="137"/>
    </location>
</feature>
<dbReference type="Proteomes" id="UP000785679">
    <property type="component" value="Unassembled WGS sequence"/>
</dbReference>
<evidence type="ECO:0000256" key="1">
    <source>
        <dbReference type="SAM" id="Phobius"/>
    </source>
</evidence>
<accession>A0A8J8NVM6</accession>
<dbReference type="SUPFAM" id="SSF49785">
    <property type="entry name" value="Galactose-binding domain-like"/>
    <property type="match status" value="1"/>
</dbReference>
<evidence type="ECO:0000313" key="4">
    <source>
        <dbReference type="Proteomes" id="UP000785679"/>
    </source>
</evidence>
<dbReference type="InterPro" id="IPR008979">
    <property type="entry name" value="Galactose-bd-like_sf"/>
</dbReference>
<organism evidence="3 4">
    <name type="scientific">Halteria grandinella</name>
    <dbReference type="NCBI Taxonomy" id="5974"/>
    <lineage>
        <taxon>Eukaryota</taxon>
        <taxon>Sar</taxon>
        <taxon>Alveolata</taxon>
        <taxon>Ciliophora</taxon>
        <taxon>Intramacronucleata</taxon>
        <taxon>Spirotrichea</taxon>
        <taxon>Stichotrichia</taxon>
        <taxon>Sporadotrichida</taxon>
        <taxon>Halteriidae</taxon>
        <taxon>Halteria</taxon>
    </lineage>
</organism>
<feature type="domain" description="F5/8 type C" evidence="2">
    <location>
        <begin position="364"/>
        <end position="496"/>
    </location>
</feature>
<dbReference type="InterPro" id="IPR000421">
    <property type="entry name" value="FA58C"/>
</dbReference>
<feature type="transmembrane region" description="Helical" evidence="1">
    <location>
        <begin position="143"/>
        <end position="168"/>
    </location>
</feature>
<keyword evidence="1" id="KW-1133">Transmembrane helix</keyword>
<evidence type="ECO:0000313" key="3">
    <source>
        <dbReference type="EMBL" id="TNV81225.1"/>
    </source>
</evidence>
<protein>
    <recommendedName>
        <fullName evidence="2">F5/8 type C domain-containing protein</fullName>
    </recommendedName>
</protein>
<comment type="caution">
    <text evidence="3">The sequence shown here is derived from an EMBL/GenBank/DDBJ whole genome shotgun (WGS) entry which is preliminary data.</text>
</comment>
<gene>
    <name evidence="3" type="ORF">FGO68_gene5957</name>
</gene>
<dbReference type="EMBL" id="RRYP01006401">
    <property type="protein sequence ID" value="TNV81225.1"/>
    <property type="molecule type" value="Genomic_DNA"/>
</dbReference>
<keyword evidence="4" id="KW-1185">Reference proteome</keyword>
<evidence type="ECO:0000259" key="2">
    <source>
        <dbReference type="Pfam" id="PF00754"/>
    </source>
</evidence>
<sequence>MQEVQHRVESFMIDTIKGTANLSAVDDLEGTMAPNPDQMNDRLNQDNFKAIELQEDMWMFICYLKVKQLSQDLVEKLEDGTNGKVKVKQRKITWWEYFKSLASLISPIPFRGQNVSMFRIMMAMILIQEACLGVIVYEGTFEFYYYIIRDPIYILLRYFFVIAIYFMFAKDWKAISQMFLIRRVYDVNIDWQIGLRMFCVFLNELIMFSIVCCSNIGENRGLGLVKDFSAVLIICEFDDLVMQLGRIHRIKENIEKENDETEEEPPNPDRPYAKLNDRKYAHKGFLQLNVPKEEGVGRSWFYQNSFVNKINNAFCCCCRFFSMDYNAQTMHRIFLMGVLLFMMCKDSIGTNDFNNAVEEGGTLAASSSWLPDYPVENALLYKDENDSTQYYQTSWCAHTNQTGEWIQVQVPQTEYWNRIVISGNVVLNAYVTQLEIWIKYQQEWRLAEDKPFKVVRDQRGDTEVTYYLNKVKNYPSKLIRIFPKAWVGPKPCLRFEAYYY</sequence>